<dbReference type="RefSeq" id="WP_068174086.1">
    <property type="nucleotide sequence ID" value="NZ_AOGK01000011.1"/>
</dbReference>
<comment type="caution">
    <text evidence="2">The sequence shown here is derived from an EMBL/GenBank/DDBJ whole genome shotgun (WGS) entry which is preliminary data.</text>
</comment>
<accession>A0A9X4NTD5</accession>
<dbReference type="OrthoDB" id="8908431at2"/>
<dbReference type="EMBL" id="AOGK01000011">
    <property type="protein sequence ID" value="MDG5976241.1"/>
    <property type="molecule type" value="Genomic_DNA"/>
</dbReference>
<feature type="chain" id="PRO_5040792979" evidence="1">
    <location>
        <begin position="43"/>
        <end position="222"/>
    </location>
</feature>
<evidence type="ECO:0000256" key="1">
    <source>
        <dbReference type="SAM" id="SignalP"/>
    </source>
</evidence>
<evidence type="ECO:0000313" key="2">
    <source>
        <dbReference type="EMBL" id="MDG5976241.1"/>
    </source>
</evidence>
<feature type="signal peptide" evidence="1">
    <location>
        <begin position="1"/>
        <end position="42"/>
    </location>
</feature>
<name>A0A9X4NTD5_9BURK</name>
<proteinExistence type="predicted"/>
<organism evidence="2 3">
    <name type="scientific">Hydrogenophaga taeniospiralis CCUG 15921</name>
    <dbReference type="NCBI Taxonomy" id="1281780"/>
    <lineage>
        <taxon>Bacteria</taxon>
        <taxon>Pseudomonadati</taxon>
        <taxon>Pseudomonadota</taxon>
        <taxon>Betaproteobacteria</taxon>
        <taxon>Burkholderiales</taxon>
        <taxon>Comamonadaceae</taxon>
        <taxon>Hydrogenophaga</taxon>
    </lineage>
</organism>
<sequence>MKQNELQNFNPFAMHSPSHPTPARLSVLPVAALLALSLSACAAGPGEPKPQQSAAPVTHNCKPQETVGFSCELRDHRLLSLCGSPGFEKFKGLPKDNPGYAYLAVGTQKGEVQYSYPPNPSDYKKHFFKGVPTNGIPYMFVASEKGRFFFLTEQDDTNPQGAGYLAPENFPDGWDIKQKDPTPPCLRTLHFENFSKLGLTHATVWFSEQDRLDAEKTRTKKP</sequence>
<gene>
    <name evidence="2" type="ORF">H010_13326</name>
</gene>
<keyword evidence="3" id="KW-1185">Reference proteome</keyword>
<dbReference type="AlphaFoldDB" id="A0A9X4NTD5"/>
<evidence type="ECO:0000313" key="3">
    <source>
        <dbReference type="Proteomes" id="UP001152876"/>
    </source>
</evidence>
<protein>
    <submittedName>
        <fullName evidence="2">Uncharacterized protein</fullName>
    </submittedName>
</protein>
<dbReference type="Proteomes" id="UP001152876">
    <property type="component" value="Unassembled WGS sequence"/>
</dbReference>
<reference evidence="2" key="1">
    <citation type="submission" date="2013-01" db="EMBL/GenBank/DDBJ databases">
        <title>Genome draft of Hydrogenophaga taeniospiralis 2K1.</title>
        <authorList>
            <person name="Gomila M."/>
            <person name="Lalucat J."/>
        </authorList>
    </citation>
    <scope>NUCLEOTIDE SEQUENCE</scope>
    <source>
        <strain evidence="2">CCUG 15921</strain>
    </source>
</reference>
<keyword evidence="1" id="KW-0732">Signal</keyword>